<keyword evidence="5" id="KW-0406">Ion transport</keyword>
<keyword evidence="3 9" id="KW-0812">Transmembrane</keyword>
<organism evidence="11 12">
    <name type="scientific">Parastrongyloides trichosuri</name>
    <name type="common">Possum-specific nematode worm</name>
    <dbReference type="NCBI Taxonomy" id="131310"/>
    <lineage>
        <taxon>Eukaryota</taxon>
        <taxon>Metazoa</taxon>
        <taxon>Ecdysozoa</taxon>
        <taxon>Nematoda</taxon>
        <taxon>Chromadorea</taxon>
        <taxon>Rhabditida</taxon>
        <taxon>Tylenchina</taxon>
        <taxon>Panagrolaimomorpha</taxon>
        <taxon>Strongyloidoidea</taxon>
        <taxon>Strongyloididae</taxon>
        <taxon>Parastrongyloides</taxon>
    </lineage>
</organism>
<evidence type="ECO:0000256" key="9">
    <source>
        <dbReference type="SAM" id="Phobius"/>
    </source>
</evidence>
<evidence type="ECO:0000256" key="1">
    <source>
        <dbReference type="ARBA" id="ARBA00004141"/>
    </source>
</evidence>
<dbReference type="InterPro" id="IPR003280">
    <property type="entry name" value="2pore_dom_K_chnl"/>
</dbReference>
<evidence type="ECO:0000259" key="10">
    <source>
        <dbReference type="Pfam" id="PF07885"/>
    </source>
</evidence>
<feature type="compositionally biased region" description="Basic and acidic residues" evidence="8">
    <location>
        <begin position="677"/>
        <end position="699"/>
    </location>
</feature>
<dbReference type="GO" id="GO:0030322">
    <property type="term" value="P:stabilization of membrane potential"/>
    <property type="evidence" value="ECO:0007669"/>
    <property type="project" value="TreeGrafter"/>
</dbReference>
<feature type="compositionally biased region" description="Pro residues" evidence="8">
    <location>
        <begin position="539"/>
        <end position="594"/>
    </location>
</feature>
<evidence type="ECO:0000256" key="7">
    <source>
        <dbReference type="ARBA" id="ARBA00023303"/>
    </source>
</evidence>
<feature type="compositionally biased region" description="Low complexity" evidence="8">
    <location>
        <begin position="731"/>
        <end position="742"/>
    </location>
</feature>
<sequence length="811" mass="90676">MNVLVNKIIPLKDPKKYINQATPFIVHLLMICGVGIYAMFGALVMQSLEAIPLTKYESKNNQNNNGRQSRGLAMNDGNEFLEINRHCLIRAIEKSIDDICANTKATVGEILYSIDSCYHVVLNSKSVDSLQVIEKISYNKETGKEEIVLYEEWSFSDSILFAFTVITTIGYGNVAPKSFGGRMFCIFYGLIGIPFTLLAIADLGKFISEVMVSATNAYSTSLKKIGKKMRKYKDHKYIGFFVKQITSKSLSNSKKTSIYVNPSQVDDLENGLAYKDDENDVEKPLTSQSKSIGRVNKKYSSKDSIVNYGEKASIIEFEDGEKKLDESDSESEDEDIQNSNQTCSLIGLFIIYIIMGAMLLSTYEPEMTFFNAIYFNFVSLTSIGLGDIVPKSKEFMSFTIIYIAIGLALTTIAIDIAADYLKKLHYFGRKIENVAAVTIWFGGKKLTMGQLVRNLGDQFNLPVTTIKNFNLDDFVDKAIKVEAGEIETLRPPPLQPENIKSLDESVVFADGCSDWVGNDNDVEWDIPIIEEKESTPIKSPTPLPKTPTPPPREPTPIKTPTPEPKTPSPIKIPTPIPKTPTPEPKTPTPEPKSPSPELKIPSPTPRTPSPIPKTPSPEKEELIKIPENDPNDFKRRAYSEDAWRRYQEYQKQWQKLRQVKRSTAKSPNNYATYGVDKAVDEVLKNARNRKLSDIPKLDGSHASGSGLKHDTKKSLQSDMFRPISRNRSNLSSKSITPSPSKTSDGKKKTFSNELPPRMGVKRNVGRQKSPHDDNKINDNNDKEKKNSTDEIAKGKPPSITSPSSRKSKNSR</sequence>
<accession>A0A0N5A3X0</accession>
<feature type="domain" description="Potassium channel" evidence="10">
    <location>
        <begin position="150"/>
        <end position="208"/>
    </location>
</feature>
<dbReference type="AlphaFoldDB" id="A0A0N5A3X0"/>
<keyword evidence="4 9" id="KW-1133">Transmembrane helix</keyword>
<proteinExistence type="predicted"/>
<dbReference type="Proteomes" id="UP000038045">
    <property type="component" value="Unplaced"/>
</dbReference>
<evidence type="ECO:0000256" key="8">
    <source>
        <dbReference type="SAM" id="MobiDB-lite"/>
    </source>
</evidence>
<dbReference type="PANTHER" id="PTHR11003:SF317">
    <property type="entry name" value="POTASSIUM CHANNEL DOMAIN-CONTAINING PROTEIN"/>
    <property type="match status" value="1"/>
</dbReference>
<keyword evidence="7" id="KW-0407">Ion channel</keyword>
<evidence type="ECO:0000313" key="12">
    <source>
        <dbReference type="WBParaSite" id="PTRK_0001632400.1"/>
    </source>
</evidence>
<feature type="compositionally biased region" description="Basic and acidic residues" evidence="8">
    <location>
        <begin position="616"/>
        <end position="636"/>
    </location>
</feature>
<feature type="region of interest" description="Disordered" evidence="8">
    <location>
        <begin position="531"/>
        <end position="636"/>
    </location>
</feature>
<dbReference type="PANTHER" id="PTHR11003">
    <property type="entry name" value="POTASSIUM CHANNEL, SUBFAMILY K"/>
    <property type="match status" value="1"/>
</dbReference>
<dbReference type="Gene3D" id="1.10.287.70">
    <property type="match status" value="1"/>
</dbReference>
<feature type="transmembrane region" description="Helical" evidence="9">
    <location>
        <begin position="179"/>
        <end position="201"/>
    </location>
</feature>
<keyword evidence="6 9" id="KW-0472">Membrane</keyword>
<keyword evidence="11" id="KW-1185">Reference proteome</keyword>
<reference evidence="12" key="1">
    <citation type="submission" date="2017-02" db="UniProtKB">
        <authorList>
            <consortium name="WormBaseParasite"/>
        </authorList>
    </citation>
    <scope>IDENTIFICATION</scope>
</reference>
<name>A0A0N5A3X0_PARTI</name>
<keyword evidence="2" id="KW-0813">Transport</keyword>
<feature type="region of interest" description="Disordered" evidence="8">
    <location>
        <begin position="653"/>
        <end position="811"/>
    </location>
</feature>
<evidence type="ECO:0000256" key="6">
    <source>
        <dbReference type="ARBA" id="ARBA00023136"/>
    </source>
</evidence>
<comment type="subcellular location">
    <subcellularLocation>
        <location evidence="1">Membrane</location>
        <topology evidence="1">Multi-pass membrane protein</topology>
    </subcellularLocation>
</comment>
<dbReference type="PRINTS" id="PR01217">
    <property type="entry name" value="PRICHEXTENSN"/>
</dbReference>
<feature type="compositionally biased region" description="Basic and acidic residues" evidence="8">
    <location>
        <begin position="769"/>
        <end position="793"/>
    </location>
</feature>
<evidence type="ECO:0000256" key="5">
    <source>
        <dbReference type="ARBA" id="ARBA00023065"/>
    </source>
</evidence>
<feature type="transmembrane region" description="Helical" evidence="9">
    <location>
        <begin position="345"/>
        <end position="363"/>
    </location>
</feature>
<dbReference type="WBParaSite" id="PTRK_0001632400.1">
    <property type="protein sequence ID" value="PTRK_0001632400.1"/>
    <property type="gene ID" value="PTRK_0001632400"/>
</dbReference>
<dbReference type="SUPFAM" id="SSF81324">
    <property type="entry name" value="Voltage-gated potassium channels"/>
    <property type="match status" value="2"/>
</dbReference>
<protein>
    <submittedName>
        <fullName evidence="12">Potassium channel subfamily K member 18</fullName>
    </submittedName>
</protein>
<feature type="transmembrane region" description="Helical" evidence="9">
    <location>
        <begin position="369"/>
        <end position="388"/>
    </location>
</feature>
<dbReference type="Pfam" id="PF07885">
    <property type="entry name" value="Ion_trans_2"/>
    <property type="match status" value="2"/>
</dbReference>
<dbReference type="STRING" id="131310.A0A0N5A3X0"/>
<dbReference type="InterPro" id="IPR013099">
    <property type="entry name" value="K_chnl_dom"/>
</dbReference>
<dbReference type="GO" id="GO:0022841">
    <property type="term" value="F:potassium ion leak channel activity"/>
    <property type="evidence" value="ECO:0007669"/>
    <property type="project" value="TreeGrafter"/>
</dbReference>
<evidence type="ECO:0000256" key="3">
    <source>
        <dbReference type="ARBA" id="ARBA00022692"/>
    </source>
</evidence>
<feature type="transmembrane region" description="Helical" evidence="9">
    <location>
        <begin position="400"/>
        <end position="421"/>
    </location>
</feature>
<feature type="compositionally biased region" description="Pro residues" evidence="8">
    <location>
        <begin position="602"/>
        <end position="615"/>
    </location>
</feature>
<dbReference type="GO" id="GO:0005886">
    <property type="term" value="C:plasma membrane"/>
    <property type="evidence" value="ECO:0007669"/>
    <property type="project" value="TreeGrafter"/>
</dbReference>
<dbReference type="GO" id="GO:0015271">
    <property type="term" value="F:outward rectifier potassium channel activity"/>
    <property type="evidence" value="ECO:0007669"/>
    <property type="project" value="TreeGrafter"/>
</dbReference>
<evidence type="ECO:0000256" key="2">
    <source>
        <dbReference type="ARBA" id="ARBA00022448"/>
    </source>
</evidence>
<evidence type="ECO:0000256" key="4">
    <source>
        <dbReference type="ARBA" id="ARBA00022989"/>
    </source>
</evidence>
<feature type="transmembrane region" description="Helical" evidence="9">
    <location>
        <begin position="24"/>
        <end position="45"/>
    </location>
</feature>
<evidence type="ECO:0000313" key="11">
    <source>
        <dbReference type="Proteomes" id="UP000038045"/>
    </source>
</evidence>
<feature type="domain" description="Potassium channel" evidence="10">
    <location>
        <begin position="349"/>
        <end position="422"/>
    </location>
</feature>